<organism evidence="2">
    <name type="scientific">Rhizophora mucronata</name>
    <name type="common">Asiatic mangrove</name>
    <dbReference type="NCBI Taxonomy" id="61149"/>
    <lineage>
        <taxon>Eukaryota</taxon>
        <taxon>Viridiplantae</taxon>
        <taxon>Streptophyta</taxon>
        <taxon>Embryophyta</taxon>
        <taxon>Tracheophyta</taxon>
        <taxon>Spermatophyta</taxon>
        <taxon>Magnoliopsida</taxon>
        <taxon>eudicotyledons</taxon>
        <taxon>Gunneridae</taxon>
        <taxon>Pentapetalae</taxon>
        <taxon>rosids</taxon>
        <taxon>fabids</taxon>
        <taxon>Malpighiales</taxon>
        <taxon>Rhizophoraceae</taxon>
        <taxon>Rhizophora</taxon>
    </lineage>
</organism>
<evidence type="ECO:0000256" key="1">
    <source>
        <dbReference type="SAM" id="Phobius"/>
    </source>
</evidence>
<evidence type="ECO:0000313" key="2">
    <source>
        <dbReference type="EMBL" id="MBW99654.1"/>
    </source>
</evidence>
<reference evidence="2" key="1">
    <citation type="submission" date="2018-02" db="EMBL/GenBank/DDBJ databases">
        <title>Rhizophora mucronata_Transcriptome.</title>
        <authorList>
            <person name="Meera S.P."/>
            <person name="Sreeshan A."/>
            <person name="Augustine A."/>
        </authorList>
    </citation>
    <scope>NUCLEOTIDE SEQUENCE</scope>
    <source>
        <tissue evidence="2">Leaf</tissue>
    </source>
</reference>
<accession>A0A2P2K1Q9</accession>
<proteinExistence type="predicted"/>
<keyword evidence="1" id="KW-1133">Transmembrane helix</keyword>
<keyword evidence="1" id="KW-0812">Transmembrane</keyword>
<feature type="transmembrane region" description="Helical" evidence="1">
    <location>
        <begin position="7"/>
        <end position="28"/>
    </location>
</feature>
<keyword evidence="1" id="KW-0472">Membrane</keyword>
<protein>
    <submittedName>
        <fullName evidence="2">Uncharacterized protein</fullName>
    </submittedName>
</protein>
<dbReference type="EMBL" id="GGEC01019171">
    <property type="protein sequence ID" value="MBW99654.1"/>
    <property type="molecule type" value="Transcribed_RNA"/>
</dbReference>
<name>A0A2P2K1Q9_RHIMU</name>
<dbReference type="AlphaFoldDB" id="A0A2P2K1Q9"/>
<sequence>MIYINCSIIRADTGIAIPLCFMSIYYIAKNLFHLKEFLRRNAFCLICLFASYNWGEIRHNSISIHKKNLCSEVLWELFLGIPHSVNFITTQHQNICLHKCSVKHNSEHHLLVNQVLFQMDALKNNISLNAAPNIYFDQHAFFL</sequence>